<dbReference type="OrthoDB" id="191139at2759"/>
<evidence type="ECO:0000313" key="5">
    <source>
        <dbReference type="Proteomes" id="UP000325672"/>
    </source>
</evidence>
<dbReference type="GO" id="GO:0016491">
    <property type="term" value="F:oxidoreductase activity"/>
    <property type="evidence" value="ECO:0007669"/>
    <property type="project" value="UniProtKB-KW"/>
</dbReference>
<evidence type="ECO:0000256" key="2">
    <source>
        <dbReference type="ARBA" id="ARBA00022857"/>
    </source>
</evidence>
<dbReference type="RefSeq" id="XP_031919240.1">
    <property type="nucleotide sequence ID" value="XM_032058428.1"/>
</dbReference>
<proteinExistence type="inferred from homology"/>
<dbReference type="PANTHER" id="PTHR24320">
    <property type="entry name" value="RETINOL DEHYDROGENASE"/>
    <property type="match status" value="1"/>
</dbReference>
<accession>A0A5N6TA87</accession>
<dbReference type="Gene3D" id="3.40.50.720">
    <property type="entry name" value="NAD(P)-binding Rossmann-like Domain"/>
    <property type="match status" value="1"/>
</dbReference>
<dbReference type="InterPro" id="IPR036291">
    <property type="entry name" value="NAD(P)-bd_dom_sf"/>
</dbReference>
<evidence type="ECO:0000256" key="1">
    <source>
        <dbReference type="ARBA" id="ARBA00006484"/>
    </source>
</evidence>
<evidence type="ECO:0000313" key="4">
    <source>
        <dbReference type="EMBL" id="KAE8143177.1"/>
    </source>
</evidence>
<sequence>MSHYAHAYAGFKGPGDSRPTALQIVKDEALIGKLTDKTFLVTGVSSGIGIEILRALYATGAHVFGTVRDVAKGKKVVDDIRSTTKGGKITLIEMRLDSLASVRKAAAEFLSQSKKLNVLINNAGVMHTPEGKTEDGFETQFGTNHLGHFLLFQLLKSTLLASASHDFPSRVVSVSSMGHRYGKVRPGDYNFTEPGSYDPGHAYGQAKTANIWFANELERRYGSRGVHGSSLHPGGIWTGLQKHWDPKVIEALQANDSVYAYMMNAEQGAATCIYAALSEEWKTKGGKYLSQCVEQGPSAGVEVEGVQVPIGDDGHAPWAYDERREKQLWEDSLDMLGLKHSE</sequence>
<dbReference type="PRINTS" id="PR00081">
    <property type="entry name" value="GDHRDH"/>
</dbReference>
<dbReference type="CDD" id="cd05327">
    <property type="entry name" value="retinol-DH_like_SDR_c_like"/>
    <property type="match status" value="1"/>
</dbReference>
<dbReference type="EMBL" id="ML743552">
    <property type="protein sequence ID" value="KAE8143177.1"/>
    <property type="molecule type" value="Genomic_DNA"/>
</dbReference>
<dbReference type="Proteomes" id="UP000325672">
    <property type="component" value="Unassembled WGS sequence"/>
</dbReference>
<organism evidence="4 5">
    <name type="scientific">Aspergillus pseudotamarii</name>
    <dbReference type="NCBI Taxonomy" id="132259"/>
    <lineage>
        <taxon>Eukaryota</taxon>
        <taxon>Fungi</taxon>
        <taxon>Dikarya</taxon>
        <taxon>Ascomycota</taxon>
        <taxon>Pezizomycotina</taxon>
        <taxon>Eurotiomycetes</taxon>
        <taxon>Eurotiomycetidae</taxon>
        <taxon>Eurotiales</taxon>
        <taxon>Aspergillaceae</taxon>
        <taxon>Aspergillus</taxon>
        <taxon>Aspergillus subgen. Circumdati</taxon>
    </lineage>
</organism>
<keyword evidence="3" id="KW-0560">Oxidoreductase</keyword>
<gene>
    <name evidence="4" type="ORF">BDV38DRAFT_277204</name>
</gene>
<reference evidence="4 5" key="1">
    <citation type="submission" date="2019-04" db="EMBL/GenBank/DDBJ databases">
        <title>Friends and foes A comparative genomics study of 23 Aspergillus species from section Flavi.</title>
        <authorList>
            <consortium name="DOE Joint Genome Institute"/>
            <person name="Kjaerbolling I."/>
            <person name="Vesth T."/>
            <person name="Frisvad J.C."/>
            <person name="Nybo J.L."/>
            <person name="Theobald S."/>
            <person name="Kildgaard S."/>
            <person name="Isbrandt T."/>
            <person name="Kuo A."/>
            <person name="Sato A."/>
            <person name="Lyhne E.K."/>
            <person name="Kogle M.E."/>
            <person name="Wiebenga A."/>
            <person name="Kun R.S."/>
            <person name="Lubbers R.J."/>
            <person name="Makela M.R."/>
            <person name="Barry K."/>
            <person name="Chovatia M."/>
            <person name="Clum A."/>
            <person name="Daum C."/>
            <person name="Haridas S."/>
            <person name="He G."/>
            <person name="LaButti K."/>
            <person name="Lipzen A."/>
            <person name="Mondo S."/>
            <person name="Riley R."/>
            <person name="Salamov A."/>
            <person name="Simmons B.A."/>
            <person name="Magnuson J.K."/>
            <person name="Henrissat B."/>
            <person name="Mortensen U.H."/>
            <person name="Larsen T.O."/>
            <person name="Devries R.P."/>
            <person name="Grigoriev I.V."/>
            <person name="Machida M."/>
            <person name="Baker S.E."/>
            <person name="Andersen M.R."/>
        </authorList>
    </citation>
    <scope>NUCLEOTIDE SEQUENCE [LARGE SCALE GENOMIC DNA]</scope>
    <source>
        <strain evidence="4 5">CBS 117625</strain>
    </source>
</reference>
<comment type="similarity">
    <text evidence="1">Belongs to the short-chain dehydrogenases/reductases (SDR) family.</text>
</comment>
<evidence type="ECO:0000256" key="3">
    <source>
        <dbReference type="ARBA" id="ARBA00023002"/>
    </source>
</evidence>
<dbReference type="SUPFAM" id="SSF51735">
    <property type="entry name" value="NAD(P)-binding Rossmann-fold domains"/>
    <property type="match status" value="1"/>
</dbReference>
<dbReference type="PANTHER" id="PTHR24320:SF272">
    <property type="entry name" value="NAD(P)-BINDING ROSSMANN-FOLD SUPERFAMILY PROTEIN"/>
    <property type="match status" value="1"/>
</dbReference>
<dbReference type="InterPro" id="IPR002347">
    <property type="entry name" value="SDR_fam"/>
</dbReference>
<evidence type="ECO:0008006" key="6">
    <source>
        <dbReference type="Google" id="ProtNLM"/>
    </source>
</evidence>
<dbReference type="Pfam" id="PF00106">
    <property type="entry name" value="adh_short"/>
    <property type="match status" value="1"/>
</dbReference>
<dbReference type="AlphaFoldDB" id="A0A5N6TA87"/>
<name>A0A5N6TA87_ASPPS</name>
<keyword evidence="2" id="KW-0521">NADP</keyword>
<dbReference type="GeneID" id="43642638"/>
<protein>
    <recommendedName>
        <fullName evidence="6">Short-chain dehydrogenase</fullName>
    </recommendedName>
</protein>
<keyword evidence="5" id="KW-1185">Reference proteome</keyword>